<dbReference type="InterPro" id="IPR017380">
    <property type="entry name" value="Hist_AcTrfase_B-typ_cat-su"/>
</dbReference>
<name>A0A2H9TMS6_9FUNG</name>
<dbReference type="GO" id="GO:0000781">
    <property type="term" value="C:chromosome, telomeric region"/>
    <property type="evidence" value="ECO:0007669"/>
    <property type="project" value="GOC"/>
</dbReference>
<evidence type="ECO:0000259" key="2">
    <source>
        <dbReference type="PROSITE" id="PS51186"/>
    </source>
</evidence>
<dbReference type="Pfam" id="PF00583">
    <property type="entry name" value="Acetyltransf_1"/>
    <property type="match status" value="1"/>
</dbReference>
<dbReference type="Gene3D" id="3.40.630.30">
    <property type="match status" value="1"/>
</dbReference>
<keyword evidence="4" id="KW-1185">Reference proteome</keyword>
<dbReference type="STRING" id="1246581.A0A2H9TMS6"/>
<evidence type="ECO:0000313" key="3">
    <source>
        <dbReference type="EMBL" id="PJF19078.1"/>
    </source>
</evidence>
<keyword evidence="3" id="KW-0808">Transferase</keyword>
<dbReference type="EMBL" id="MTSL01000081">
    <property type="protein sequence ID" value="PJF19078.1"/>
    <property type="molecule type" value="Genomic_DNA"/>
</dbReference>
<dbReference type="CDD" id="cd04301">
    <property type="entry name" value="NAT_SF"/>
    <property type="match status" value="1"/>
</dbReference>
<protein>
    <recommendedName>
        <fullName evidence="1">Histone acetyltransferase type B catalytic subunit</fullName>
    </recommendedName>
</protein>
<dbReference type="OrthoDB" id="10253098at2759"/>
<dbReference type="GO" id="GO:0031509">
    <property type="term" value="P:subtelomeric heterochromatin formation"/>
    <property type="evidence" value="ECO:0007669"/>
    <property type="project" value="InterPro"/>
</dbReference>
<dbReference type="PANTHER" id="PTHR12046">
    <property type="entry name" value="HISTONE ACETYLTRANSFERASE TYPE B CATALYTIC SUBUNIT"/>
    <property type="match status" value="1"/>
</dbReference>
<evidence type="ECO:0000313" key="4">
    <source>
        <dbReference type="Proteomes" id="UP000240830"/>
    </source>
</evidence>
<dbReference type="GO" id="GO:0004402">
    <property type="term" value="F:histone acetyltransferase activity"/>
    <property type="evidence" value="ECO:0007669"/>
    <property type="project" value="InterPro"/>
</dbReference>
<dbReference type="GO" id="GO:0005634">
    <property type="term" value="C:nucleus"/>
    <property type="evidence" value="ECO:0007669"/>
    <property type="project" value="InterPro"/>
</dbReference>
<dbReference type="SUPFAM" id="SSF55729">
    <property type="entry name" value="Acyl-CoA N-acyltransferases (Nat)"/>
    <property type="match status" value="1"/>
</dbReference>
<comment type="caution">
    <text evidence="3">The sequence shown here is derived from an EMBL/GenBank/DDBJ whole genome shotgun (WGS) entry which is preliminary data.</text>
</comment>
<organism evidence="3 4">
    <name type="scientific">Paramicrosporidium saccamoebae</name>
    <dbReference type="NCBI Taxonomy" id="1246581"/>
    <lineage>
        <taxon>Eukaryota</taxon>
        <taxon>Fungi</taxon>
        <taxon>Fungi incertae sedis</taxon>
        <taxon>Cryptomycota</taxon>
        <taxon>Cryptomycota incertae sedis</taxon>
        <taxon>Paramicrosporidium</taxon>
    </lineage>
</organism>
<dbReference type="Proteomes" id="UP000240830">
    <property type="component" value="Unassembled WGS sequence"/>
</dbReference>
<dbReference type="InterPro" id="IPR016181">
    <property type="entry name" value="Acyl_CoA_acyltransferase"/>
</dbReference>
<dbReference type="PROSITE" id="PS51186">
    <property type="entry name" value="GNAT"/>
    <property type="match status" value="1"/>
</dbReference>
<sequence length="324" mass="37050">MGEPANKRQKTSPENECSSFTFQFGDDAECPASYLHQFYPESDLGEKNLQTRVRVDPKTLLMLFTTASNAEVEDFKRSLGPVLKKFPQEEDYKNALNSSGRLLANAAPIKNSTLRLYKCAPSDATQLTNRMEALLLFFIDGASIIDLSDPKWLLYYLVDEDDRILGFCSAYPFLLFPDKKRLRISQFFIVPPHQRRGLGSVLYRAIMQDAIADEDVKEVTVEDPSDEFCMFKLANDLAMVEAGEPVKVTTLQAELIELANLYRSHHINNEDGEEFVTFRKRVKKYLCKKYPDCIPSEKDKKIAVLEDLFQEEMSKINKVIRRGS</sequence>
<gene>
    <name evidence="3" type="ORF">PSACC_01100</name>
</gene>
<evidence type="ECO:0000256" key="1">
    <source>
        <dbReference type="ARBA" id="ARBA00021268"/>
    </source>
</evidence>
<accession>A0A2H9TMS6</accession>
<reference evidence="3 4" key="1">
    <citation type="submission" date="2016-10" db="EMBL/GenBank/DDBJ databases">
        <title>The genome of Paramicrosporidium saccamoebae is the missing link in understanding Cryptomycota and Microsporidia evolution.</title>
        <authorList>
            <person name="Quandt C.A."/>
            <person name="Beaudet D."/>
            <person name="Corsaro D."/>
            <person name="Michel R."/>
            <person name="Corradi N."/>
            <person name="James T."/>
        </authorList>
    </citation>
    <scope>NUCLEOTIDE SEQUENCE [LARGE SCALE GENOMIC DNA]</scope>
    <source>
        <strain evidence="3 4">KSL3</strain>
    </source>
</reference>
<proteinExistence type="predicted"/>
<feature type="domain" description="N-acetyltransferase" evidence="2">
    <location>
        <begin position="114"/>
        <end position="291"/>
    </location>
</feature>
<dbReference type="InterPro" id="IPR000182">
    <property type="entry name" value="GNAT_dom"/>
</dbReference>
<dbReference type="AlphaFoldDB" id="A0A2H9TMS6"/>